<evidence type="ECO:0000313" key="8">
    <source>
        <dbReference type="Proteomes" id="UP000190367"/>
    </source>
</evidence>
<dbReference type="RefSeq" id="WP_078672737.1">
    <property type="nucleotide sequence ID" value="NZ_FUWZ01000006.1"/>
</dbReference>
<feature type="domain" description="RagB/SusD" evidence="6">
    <location>
        <begin position="380"/>
        <end position="474"/>
    </location>
</feature>
<evidence type="ECO:0000256" key="2">
    <source>
        <dbReference type="ARBA" id="ARBA00006275"/>
    </source>
</evidence>
<evidence type="ECO:0000259" key="6">
    <source>
        <dbReference type="Pfam" id="PF07980"/>
    </source>
</evidence>
<comment type="similarity">
    <text evidence="2">Belongs to the SusD family.</text>
</comment>
<evidence type="ECO:0000256" key="4">
    <source>
        <dbReference type="ARBA" id="ARBA00023136"/>
    </source>
</evidence>
<dbReference type="InterPro" id="IPR012944">
    <property type="entry name" value="SusD_RagB_dom"/>
</dbReference>
<keyword evidence="8" id="KW-1185">Reference proteome</keyword>
<dbReference type="OrthoDB" id="697229at2"/>
<dbReference type="PROSITE" id="PS51257">
    <property type="entry name" value="PROKAR_LIPOPROTEIN"/>
    <property type="match status" value="1"/>
</dbReference>
<dbReference type="SUPFAM" id="SSF48452">
    <property type="entry name" value="TPR-like"/>
    <property type="match status" value="1"/>
</dbReference>
<sequence length="506" mass="56973">MTNQKYFILIAVVLLMGSCKRFLDVKPKGKLIPSSVTDYDHLLDNTGTVEFNFLDGNRGSLLSYLGDNLEMTEGQAKVGFVLNGHPNRERYFAHIFRQPYKNPNVDDQFWSSGSMGIYQQISYFNNVIEGIRGISQKTAEEEKLGRISVAQALVARAWCYFNANMIYGPVYKPGTENGAKTIPYVVDVDINKPIPDLSSSEEVASRVLGELHVALPDLPARSSWPSRAEKATGHAMLAYYHLFTQRFDSVAYYANLAWTAADGPDRVLYDFNKFKLADPSRPTTSLILSSQDGNTNLVNSREILFYRVSETGAGQGVALSYPSSELIALYDQVTDLRFNFFYINAPGYKTTVGGGYDDGMRIGNYRAQKTQLTDGFSWPEVLLMRAEGYARTNRPDLALEDLNTLRRYRYKTGTPALTGGTPDEVIQWVLEERRRELPIGGVKRFLDLKRFTLDKGKPWSKLQITHSIGGQTYKGTIDSKDFILPISNVVLRFNPNWGIPLETRPF</sequence>
<organism evidence="7 8">
    <name type="scientific">Chitinophaga eiseniae</name>
    <dbReference type="NCBI Taxonomy" id="634771"/>
    <lineage>
        <taxon>Bacteria</taxon>
        <taxon>Pseudomonadati</taxon>
        <taxon>Bacteroidota</taxon>
        <taxon>Chitinophagia</taxon>
        <taxon>Chitinophagales</taxon>
        <taxon>Chitinophagaceae</taxon>
        <taxon>Chitinophaga</taxon>
    </lineage>
</organism>
<evidence type="ECO:0000256" key="5">
    <source>
        <dbReference type="ARBA" id="ARBA00023237"/>
    </source>
</evidence>
<comment type="subcellular location">
    <subcellularLocation>
        <location evidence="1">Cell outer membrane</location>
    </subcellularLocation>
</comment>
<dbReference type="GO" id="GO:0009279">
    <property type="term" value="C:cell outer membrane"/>
    <property type="evidence" value="ECO:0007669"/>
    <property type="project" value="UniProtKB-SubCell"/>
</dbReference>
<evidence type="ECO:0000256" key="1">
    <source>
        <dbReference type="ARBA" id="ARBA00004442"/>
    </source>
</evidence>
<dbReference type="Pfam" id="PF07980">
    <property type="entry name" value="SusD_RagB"/>
    <property type="match status" value="1"/>
</dbReference>
<reference evidence="8" key="1">
    <citation type="submission" date="2017-02" db="EMBL/GenBank/DDBJ databases">
        <authorList>
            <person name="Varghese N."/>
            <person name="Submissions S."/>
        </authorList>
    </citation>
    <scope>NUCLEOTIDE SEQUENCE [LARGE SCALE GENOMIC DNA]</scope>
    <source>
        <strain evidence="8">DSM 22224</strain>
    </source>
</reference>
<keyword evidence="5" id="KW-0998">Cell outer membrane</keyword>
<keyword evidence="3" id="KW-0732">Signal</keyword>
<keyword evidence="4" id="KW-0472">Membrane</keyword>
<evidence type="ECO:0000313" key="7">
    <source>
        <dbReference type="EMBL" id="SKA44420.1"/>
    </source>
</evidence>
<accession>A0A1T4TVE4</accession>
<dbReference type="STRING" id="634771.SAMN04488128_106396"/>
<evidence type="ECO:0000256" key="3">
    <source>
        <dbReference type="ARBA" id="ARBA00022729"/>
    </source>
</evidence>
<name>A0A1T4TVE4_9BACT</name>
<dbReference type="InterPro" id="IPR011990">
    <property type="entry name" value="TPR-like_helical_dom_sf"/>
</dbReference>
<gene>
    <name evidence="7" type="ORF">SAMN04488128_106396</name>
</gene>
<dbReference type="Proteomes" id="UP000190367">
    <property type="component" value="Unassembled WGS sequence"/>
</dbReference>
<dbReference type="EMBL" id="FUWZ01000006">
    <property type="protein sequence ID" value="SKA44420.1"/>
    <property type="molecule type" value="Genomic_DNA"/>
</dbReference>
<dbReference type="AlphaFoldDB" id="A0A1T4TVE4"/>
<proteinExistence type="inferred from homology"/>
<dbReference type="Gene3D" id="1.25.40.390">
    <property type="match status" value="1"/>
</dbReference>
<protein>
    <submittedName>
        <fullName evidence="7">SusD family protein</fullName>
    </submittedName>
</protein>